<dbReference type="Gene3D" id="3.20.90.10">
    <property type="entry name" value="Tubby Protein, Chain A"/>
    <property type="match status" value="1"/>
</dbReference>
<feature type="region of interest" description="Disordered" evidence="1">
    <location>
        <begin position="1"/>
        <end position="29"/>
    </location>
</feature>
<dbReference type="Pfam" id="PF01167">
    <property type="entry name" value="Tub"/>
    <property type="match status" value="1"/>
</dbReference>
<dbReference type="STRING" id="325452.A0A3R7GTF3"/>
<evidence type="ECO:0000313" key="9">
    <source>
        <dbReference type="Proteomes" id="UP000285883"/>
    </source>
</evidence>
<feature type="compositionally biased region" description="Basic and acidic residues" evidence="1">
    <location>
        <begin position="1"/>
        <end position="18"/>
    </location>
</feature>
<dbReference type="InterPro" id="IPR045122">
    <property type="entry name" value="Csc1-like"/>
</dbReference>
<dbReference type="EMBL" id="MAYM02001515">
    <property type="protein sequence ID" value="RLN14990.1"/>
    <property type="molecule type" value="Genomic_DNA"/>
</dbReference>
<accession>A0A3R7GTF3</accession>
<sequence length="1515" mass="168239">MADTMRRTDLSIDTDLPRQAEGSTKRGVAPAGFLERASKILASHLNSSIDVDGKKQDGTSSAEVVPQAWGTTIRRERFQDMDMLESGHAREYLAEECLSPTTAKAWTYSTVERTNKNQYKMYWNNDAFLLSAKQIGGTFYISQYENFPESGEAEEPMGHYCAVLRKSTDHNFKLYSCGCEGCDQSFSTYTCSNTHEDAVATAEEGADRQLLADISHFTKAAGVVGSEMRCFSVVIPAIMDDRRSRVVWCPRVSRAITSSGGTPRGTPRRHLMTSPSPRNRHQHIFTFDAPTSDRIKIGSKLPVWCPEVNSLMLKFHGGRIREASAKNFMLMIDDEPVGGSSSTVPDPTGNNRVVMQFGKFSKSKFALDFRFPLAPIQAFAIGLSSRHLVSRQLAKIRNPQGRNKRHHGLLQFEMNHNFQDRKDYKTMAKRAAARAKSDRLAAGNKSVFDANMNDIAELGIGLQLYFLLIKYLGWAFLVMGIVSLPAIVVNYYGDGVTTKMVDPLQLAYASLGNQGVNPDIASDPSECLPLGEIDCTGATVNTPFTTDPAKVAWIVTASDAIYSFVFLVVYLAFRRHSKRAIETHQNEHLTPAKYAVFVRGLPPDATAREVLEHFNSRYDPTQEERYFPLWLGCCWGRRPRRVKHSLSKGAINCNVVNSLEHLEQPDDVGEVANPLAADAGVDILKIVDKKQDQNEMYLGTWIAEVSIAHPTGGLLRTFLAMEALTRKISDAQDLVTILTQEKAQALIALQNWTPPPGKRNAKKPKSSFKPADEVLLQATTKQLVRLQAAMTKKTGKLKALKKANRQLQEQQKQQLADEMAAANALASDTPADKTKAKAKTKANRKKAPDAKPFDLTACECAFVVFNNLESRRRCLQDYRRSDQWLPRKFHPKALRFRDGKFPLTVIAAPEPSNILWENLEVTARSRQLRRGFTYAVTFFLLLVSGAIISAAQSAQQTFKDKAPPSGLCETTLPEIFYGSPDFDKSKLSWDLVWNANATLYEIQRHLWINFIAREETGEDCETYLASHMLYCLCTAQLQTSIAELGILRGPKELWNTFVPCRGFLTDFLGKNAFIVVASAVVVVVNLVLKTTLRGFASFERHTSESAKASAVALKMFAAQFLNTAIIVLVVNAALSLNSVPVVGELFRGKYTDFQRDWYPTVGMGVTMTMLINAVVPQLLLLLQLCFIRPLKRCLAQRHMRTQERMNKLYAGPTFDLAVRYPMVLNSVFVTLVFCGGSPVLLFIASLACTGTFWLDKLSLLWLYSVKTTYDEALGETVLTLLPWALVAHLGFSSWMYGNTDLLQAPTLKLGWLFDLFGLSTEGSTTTEDLYNELLAKAETYDPLGKHGFIVKVLHANVMLMFVFLVLVVVGILLSAVWSVGPKFRPDAKLGFKRDVSRPSEIVRQWKEETIKNGLTRMPGEPMRTWEAIQAPIKTYAIEANAKYRLAFAELVAASKRALTATESPSKPEGIANTIAAPPAPEDPAKKETPAVDATVKPLPAPSPAEAPLAANSPSK</sequence>
<gene>
    <name evidence="6" type="ORF">BBI17_008880</name>
    <name evidence="7" type="ORF">BBO99_00008860</name>
    <name evidence="4" type="ORF">JM16_008954</name>
    <name evidence="5" type="ORF">JM18_008953</name>
</gene>
<evidence type="ECO:0000313" key="4">
    <source>
        <dbReference type="EMBL" id="KAG2507433.1"/>
    </source>
</evidence>
<keyword evidence="2" id="KW-1133">Transmembrane helix</keyword>
<feature type="transmembrane region" description="Helical" evidence="2">
    <location>
        <begin position="1277"/>
        <end position="1297"/>
    </location>
</feature>
<feature type="region of interest" description="Disordered" evidence="1">
    <location>
        <begin position="258"/>
        <end position="282"/>
    </location>
</feature>
<dbReference type="InterPro" id="IPR000007">
    <property type="entry name" value="Tubby_C"/>
</dbReference>
<feature type="region of interest" description="Disordered" evidence="1">
    <location>
        <begin position="1459"/>
        <end position="1515"/>
    </location>
</feature>
<reference evidence="4" key="1">
    <citation type="journal article" date="2015" name="Genom Data">
        <title>Genome sequences of six Phytophthora species associated with forests in New Zealand.</title>
        <authorList>
            <person name="Studholme D.J."/>
            <person name="McDougal R.L."/>
            <person name="Sambles C."/>
            <person name="Hansen E."/>
            <person name="Hardy G."/>
            <person name="Grant M."/>
            <person name="Ganley R.J."/>
            <person name="Williams N.M."/>
        </authorList>
    </citation>
    <scope>NUCLEOTIDE SEQUENCE</scope>
    <source>
        <strain evidence="4">NZFS 2646</strain>
        <strain evidence="5">NZFS 3630</strain>
    </source>
</reference>
<dbReference type="Proteomes" id="UP000792063">
    <property type="component" value="Unassembled WGS sequence"/>
</dbReference>
<protein>
    <recommendedName>
        <fullName evidence="3">Tubby C-terminal domain-containing protein</fullName>
    </recommendedName>
</protein>
<dbReference type="PRINTS" id="PR01573">
    <property type="entry name" value="SUPERTUBBY"/>
</dbReference>
<evidence type="ECO:0000313" key="7">
    <source>
        <dbReference type="EMBL" id="RLN74588.1"/>
    </source>
</evidence>
<evidence type="ECO:0000256" key="1">
    <source>
        <dbReference type="SAM" id="MobiDB-lite"/>
    </source>
</evidence>
<feature type="compositionally biased region" description="Low complexity" evidence="1">
    <location>
        <begin position="806"/>
        <end position="826"/>
    </location>
</feature>
<dbReference type="InterPro" id="IPR025659">
    <property type="entry name" value="Tubby-like_C"/>
</dbReference>
<keyword evidence="2" id="KW-0812">Transmembrane</keyword>
<feature type="region of interest" description="Disordered" evidence="1">
    <location>
        <begin position="803"/>
        <end position="847"/>
    </location>
</feature>
<reference evidence="8 9" key="2">
    <citation type="submission" date="2018-07" db="EMBL/GenBank/DDBJ databases">
        <title>Genome sequencing of oomycete isolates from Chile give support for New Zealand origin for Phytophthora kernoviae and make available the first Nothophytophthora sp. genome.</title>
        <authorList>
            <person name="Studholme D.J."/>
            <person name="Sanfuentes E."/>
            <person name="Panda P."/>
            <person name="Hill R."/>
            <person name="Sambles C."/>
            <person name="Grant M."/>
            <person name="Williams N.M."/>
            <person name="Mcdougal R.L."/>
        </authorList>
    </citation>
    <scope>NUCLEOTIDE SEQUENCE [LARGE SCALE GENOMIC DNA]</scope>
    <source>
        <strain evidence="6">Chile2</strain>
        <strain evidence="7">Chile4</strain>
    </source>
</reference>
<feature type="transmembrane region" description="Helical" evidence="2">
    <location>
        <begin position="551"/>
        <end position="573"/>
    </location>
</feature>
<feature type="transmembrane region" description="Helical" evidence="2">
    <location>
        <begin position="471"/>
        <end position="493"/>
    </location>
</feature>
<dbReference type="EMBL" id="JPWV03000600">
    <property type="protein sequence ID" value="KAG2507433.1"/>
    <property type="molecule type" value="Genomic_DNA"/>
</dbReference>
<evidence type="ECO:0000259" key="3">
    <source>
        <dbReference type="Pfam" id="PF01167"/>
    </source>
</evidence>
<dbReference type="SUPFAM" id="SSF54518">
    <property type="entry name" value="Tubby C-terminal domain-like"/>
    <property type="match status" value="1"/>
</dbReference>
<evidence type="ECO:0000313" key="6">
    <source>
        <dbReference type="EMBL" id="RLN14990.1"/>
    </source>
</evidence>
<evidence type="ECO:0000313" key="8">
    <source>
        <dbReference type="Proteomes" id="UP000285624"/>
    </source>
</evidence>
<dbReference type="PANTHER" id="PTHR13018:SF135">
    <property type="entry name" value="CSC1_OSCA1-LIKE 7TM REGION DOMAIN-CONTAINING PROTEIN"/>
    <property type="match status" value="1"/>
</dbReference>
<name>A0A3R7GTF3_9STRA</name>
<dbReference type="EMBL" id="MBDN02000538">
    <property type="protein sequence ID" value="RLN74588.1"/>
    <property type="molecule type" value="Genomic_DNA"/>
</dbReference>
<evidence type="ECO:0000256" key="2">
    <source>
        <dbReference type="SAM" id="Phobius"/>
    </source>
</evidence>
<feature type="transmembrane region" description="Helical" evidence="2">
    <location>
        <begin position="1357"/>
        <end position="1379"/>
    </location>
</feature>
<feature type="domain" description="Tubby C-terminal" evidence="3">
    <location>
        <begin position="104"/>
        <end position="385"/>
    </location>
</feature>
<feature type="transmembrane region" description="Helical" evidence="2">
    <location>
        <begin position="1157"/>
        <end position="1187"/>
    </location>
</feature>
<keyword evidence="8" id="KW-1185">Reference proteome</keyword>
<keyword evidence="2" id="KW-0472">Membrane</keyword>
<dbReference type="GO" id="GO:0005886">
    <property type="term" value="C:plasma membrane"/>
    <property type="evidence" value="ECO:0007669"/>
    <property type="project" value="TreeGrafter"/>
</dbReference>
<dbReference type="Proteomes" id="UP000785171">
    <property type="component" value="Unassembled WGS sequence"/>
</dbReference>
<organism evidence="7 8">
    <name type="scientific">Phytophthora kernoviae</name>
    <dbReference type="NCBI Taxonomy" id="325452"/>
    <lineage>
        <taxon>Eukaryota</taxon>
        <taxon>Sar</taxon>
        <taxon>Stramenopiles</taxon>
        <taxon>Oomycota</taxon>
        <taxon>Peronosporomycetes</taxon>
        <taxon>Peronosporales</taxon>
        <taxon>Peronosporaceae</taxon>
        <taxon>Phytophthora</taxon>
    </lineage>
</organism>
<comment type="caution">
    <text evidence="7">The sequence shown here is derived from an EMBL/GenBank/DDBJ whole genome shotgun (WGS) entry which is preliminary data.</text>
</comment>
<proteinExistence type="predicted"/>
<feature type="compositionally biased region" description="Basic residues" evidence="1">
    <location>
        <begin position="836"/>
        <end position="845"/>
    </location>
</feature>
<evidence type="ECO:0000313" key="5">
    <source>
        <dbReference type="EMBL" id="KAG2510581.1"/>
    </source>
</evidence>
<feature type="transmembrane region" description="Helical" evidence="2">
    <location>
        <begin position="1113"/>
        <end position="1137"/>
    </location>
</feature>
<feature type="transmembrane region" description="Helical" evidence="2">
    <location>
        <begin position="932"/>
        <end position="951"/>
    </location>
</feature>
<dbReference type="Proteomes" id="UP000285624">
    <property type="component" value="Unassembled WGS sequence"/>
</dbReference>
<dbReference type="Proteomes" id="UP000285883">
    <property type="component" value="Unassembled WGS sequence"/>
</dbReference>
<feature type="transmembrane region" description="Helical" evidence="2">
    <location>
        <begin position="1072"/>
        <end position="1092"/>
    </location>
</feature>
<feature type="compositionally biased region" description="Low complexity" evidence="1">
    <location>
        <begin position="1505"/>
        <end position="1515"/>
    </location>
</feature>
<reference evidence="4" key="3">
    <citation type="submission" date="2020-06" db="EMBL/GenBank/DDBJ databases">
        <authorList>
            <person name="Studholme D.J."/>
        </authorList>
    </citation>
    <scope>NUCLEOTIDE SEQUENCE</scope>
    <source>
        <strain evidence="4">NZFS 2646</strain>
        <strain evidence="5">NZFS 3630</strain>
    </source>
</reference>
<dbReference type="PANTHER" id="PTHR13018">
    <property type="entry name" value="PROBABLE MEMBRANE PROTEIN DUF221-RELATED"/>
    <property type="match status" value="1"/>
</dbReference>
<dbReference type="EMBL" id="JPWU03000609">
    <property type="protein sequence ID" value="KAG2510581.1"/>
    <property type="molecule type" value="Genomic_DNA"/>
</dbReference>
<dbReference type="GO" id="GO:0005227">
    <property type="term" value="F:calcium-activated cation channel activity"/>
    <property type="evidence" value="ECO:0007669"/>
    <property type="project" value="InterPro"/>
</dbReference>